<keyword evidence="3" id="KW-1185">Reference proteome</keyword>
<dbReference type="PANTHER" id="PTHR33401:SF13">
    <property type="entry name" value="EXPRESSED PROTEIN"/>
    <property type="match status" value="1"/>
</dbReference>
<dbReference type="Proteomes" id="UP001604336">
    <property type="component" value="Unassembled WGS sequence"/>
</dbReference>
<dbReference type="EMBL" id="JBFOLK010000009">
    <property type="protein sequence ID" value="KAL2485441.1"/>
    <property type="molecule type" value="Genomic_DNA"/>
</dbReference>
<organism evidence="2 3">
    <name type="scientific">Abeliophyllum distichum</name>
    <dbReference type="NCBI Taxonomy" id="126358"/>
    <lineage>
        <taxon>Eukaryota</taxon>
        <taxon>Viridiplantae</taxon>
        <taxon>Streptophyta</taxon>
        <taxon>Embryophyta</taxon>
        <taxon>Tracheophyta</taxon>
        <taxon>Spermatophyta</taxon>
        <taxon>Magnoliopsida</taxon>
        <taxon>eudicotyledons</taxon>
        <taxon>Gunneridae</taxon>
        <taxon>Pentapetalae</taxon>
        <taxon>asterids</taxon>
        <taxon>lamiids</taxon>
        <taxon>Lamiales</taxon>
        <taxon>Oleaceae</taxon>
        <taxon>Forsythieae</taxon>
        <taxon>Abeliophyllum</taxon>
    </lineage>
</organism>
<comment type="caution">
    <text evidence="2">The sequence shown here is derived from an EMBL/GenBank/DDBJ whole genome shotgun (WGS) entry which is preliminary data.</text>
</comment>
<sequence length="172" mass="18739">MVLNFMSPTISVASKFSPPLQTSSDPKRFSWQGLISVLLAASAPKRCTSLVCSCYVAARNSDSKEDESNTSRTNNVSRQQSSADKKYRINERSSNNEMVCTRNRSIASNGLEIESSVPLKSNLKKAATTGTRKVSWSDAHGKDIALVQEFDSSFSEEGELQGVSNSCSCIIQ</sequence>
<name>A0ABD1RC22_9LAMI</name>
<proteinExistence type="predicted"/>
<reference evidence="3" key="1">
    <citation type="submission" date="2024-07" db="EMBL/GenBank/DDBJ databases">
        <title>Two chromosome-level genome assemblies of Korean endemic species Abeliophyllum distichum and Forsythia ovata (Oleaceae).</title>
        <authorList>
            <person name="Jang H."/>
        </authorList>
    </citation>
    <scope>NUCLEOTIDE SEQUENCE [LARGE SCALE GENOMIC DNA]</scope>
</reference>
<protein>
    <submittedName>
        <fullName evidence="2">Uncharacterized protein</fullName>
    </submittedName>
</protein>
<dbReference type="AlphaFoldDB" id="A0ABD1RC22"/>
<gene>
    <name evidence="2" type="ORF">Adt_30197</name>
</gene>
<dbReference type="PANTHER" id="PTHR33401">
    <property type="entry name" value="LIGHT-HARVESTING COMPLEX-LIKE PROTEIN OHP2, CHLOROPLASTIC"/>
    <property type="match status" value="1"/>
</dbReference>
<evidence type="ECO:0000313" key="2">
    <source>
        <dbReference type="EMBL" id="KAL2485441.1"/>
    </source>
</evidence>
<accession>A0ABD1RC22</accession>
<feature type="compositionally biased region" description="Polar residues" evidence="1">
    <location>
        <begin position="70"/>
        <end position="82"/>
    </location>
</feature>
<evidence type="ECO:0000256" key="1">
    <source>
        <dbReference type="SAM" id="MobiDB-lite"/>
    </source>
</evidence>
<evidence type="ECO:0000313" key="3">
    <source>
        <dbReference type="Proteomes" id="UP001604336"/>
    </source>
</evidence>
<feature type="region of interest" description="Disordered" evidence="1">
    <location>
        <begin position="63"/>
        <end position="94"/>
    </location>
</feature>